<dbReference type="SUPFAM" id="SSF54909">
    <property type="entry name" value="Dimeric alpha+beta barrel"/>
    <property type="match status" value="1"/>
</dbReference>
<dbReference type="PROSITE" id="PS50956">
    <property type="entry name" value="HTH_ASNC_2"/>
    <property type="match status" value="1"/>
</dbReference>
<dbReference type="InterPro" id="IPR000485">
    <property type="entry name" value="AsnC-type_HTH_dom"/>
</dbReference>
<accession>A0A1G7KFX1</accession>
<dbReference type="Proteomes" id="UP000199399">
    <property type="component" value="Unassembled WGS sequence"/>
</dbReference>
<dbReference type="GO" id="GO:0043565">
    <property type="term" value="F:sequence-specific DNA binding"/>
    <property type="evidence" value="ECO:0007669"/>
    <property type="project" value="InterPro"/>
</dbReference>
<sequence>MELDRTNKRIAAILERDARISVTEIGKQIGLSRPAVQARIVAMEEAGIIRGYHAVIRKQVGLVRALMFVEISRRPCDKALQWLLSLEGVTSLVSLAGEVDAVLSVTVPSAEDLSVLNDRVGASPFISEARSHVILREYAKA</sequence>
<dbReference type="InterPro" id="IPR011008">
    <property type="entry name" value="Dimeric_a/b-barrel"/>
</dbReference>
<evidence type="ECO:0000256" key="3">
    <source>
        <dbReference type="ARBA" id="ARBA00023163"/>
    </source>
</evidence>
<evidence type="ECO:0000256" key="2">
    <source>
        <dbReference type="ARBA" id="ARBA00023125"/>
    </source>
</evidence>
<dbReference type="Gene3D" id="3.30.70.920">
    <property type="match status" value="1"/>
</dbReference>
<dbReference type="EMBL" id="FNBP01000002">
    <property type="protein sequence ID" value="SDF36107.1"/>
    <property type="molecule type" value="Genomic_DNA"/>
</dbReference>
<evidence type="ECO:0000256" key="1">
    <source>
        <dbReference type="ARBA" id="ARBA00023015"/>
    </source>
</evidence>
<dbReference type="PROSITE" id="PS00519">
    <property type="entry name" value="HTH_ASNC_1"/>
    <property type="match status" value="1"/>
</dbReference>
<proteinExistence type="predicted"/>
<dbReference type="PANTHER" id="PTHR30154:SF34">
    <property type="entry name" value="TRANSCRIPTIONAL REGULATOR AZLB"/>
    <property type="match status" value="1"/>
</dbReference>
<dbReference type="Pfam" id="PF01037">
    <property type="entry name" value="AsnC_trans_reg"/>
    <property type="match status" value="1"/>
</dbReference>
<keyword evidence="1" id="KW-0805">Transcription regulation</keyword>
<keyword evidence="6" id="KW-1185">Reference proteome</keyword>
<evidence type="ECO:0000313" key="5">
    <source>
        <dbReference type="EMBL" id="SDF36107.1"/>
    </source>
</evidence>
<dbReference type="GO" id="GO:0043200">
    <property type="term" value="P:response to amino acid"/>
    <property type="evidence" value="ECO:0007669"/>
    <property type="project" value="TreeGrafter"/>
</dbReference>
<feature type="domain" description="HTH asnC-type" evidence="4">
    <location>
        <begin position="3"/>
        <end position="63"/>
    </location>
</feature>
<dbReference type="InterPro" id="IPR036388">
    <property type="entry name" value="WH-like_DNA-bd_sf"/>
</dbReference>
<dbReference type="OrthoDB" id="9809462at2"/>
<reference evidence="6" key="1">
    <citation type="submission" date="2016-10" db="EMBL/GenBank/DDBJ databases">
        <authorList>
            <person name="Varghese N."/>
            <person name="Submissions S."/>
        </authorList>
    </citation>
    <scope>NUCLEOTIDE SEQUENCE [LARGE SCALE GENOMIC DNA]</scope>
    <source>
        <strain evidence="6">DSM 16477</strain>
    </source>
</reference>
<dbReference type="InterPro" id="IPR019888">
    <property type="entry name" value="Tscrpt_reg_AsnC-like"/>
</dbReference>
<name>A0A1G7KFX1_9RHOB</name>
<dbReference type="RefSeq" id="WP_093740275.1">
    <property type="nucleotide sequence ID" value="NZ_FNBP01000002.1"/>
</dbReference>
<dbReference type="InterPro" id="IPR036390">
    <property type="entry name" value="WH_DNA-bd_sf"/>
</dbReference>
<dbReference type="STRING" id="218672.SAMN04489759_10213"/>
<organism evidence="5 6">
    <name type="scientific">Sulfitobacter delicatus</name>
    <dbReference type="NCBI Taxonomy" id="218672"/>
    <lineage>
        <taxon>Bacteria</taxon>
        <taxon>Pseudomonadati</taxon>
        <taxon>Pseudomonadota</taxon>
        <taxon>Alphaproteobacteria</taxon>
        <taxon>Rhodobacterales</taxon>
        <taxon>Roseobacteraceae</taxon>
        <taxon>Sulfitobacter</taxon>
    </lineage>
</organism>
<keyword evidence="2 5" id="KW-0238">DNA-binding</keyword>
<dbReference type="InterPro" id="IPR019885">
    <property type="entry name" value="Tscrpt_reg_HTH_AsnC-type_CS"/>
</dbReference>
<dbReference type="InterPro" id="IPR019887">
    <property type="entry name" value="Tscrpt_reg_AsnC/Lrp_C"/>
</dbReference>
<dbReference type="SUPFAM" id="SSF46785">
    <property type="entry name" value="Winged helix' DNA-binding domain"/>
    <property type="match status" value="1"/>
</dbReference>
<dbReference type="GO" id="GO:0005829">
    <property type="term" value="C:cytosol"/>
    <property type="evidence" value="ECO:0007669"/>
    <property type="project" value="TreeGrafter"/>
</dbReference>
<dbReference type="PANTHER" id="PTHR30154">
    <property type="entry name" value="LEUCINE-RESPONSIVE REGULATORY PROTEIN"/>
    <property type="match status" value="1"/>
</dbReference>
<protein>
    <submittedName>
        <fullName evidence="5">DNA-binding transcriptional regulator, Lrp family</fullName>
    </submittedName>
</protein>
<dbReference type="AlphaFoldDB" id="A0A1G7KFX1"/>
<dbReference type="Pfam" id="PF13404">
    <property type="entry name" value="HTH_AsnC-type"/>
    <property type="match status" value="1"/>
</dbReference>
<dbReference type="SMART" id="SM00344">
    <property type="entry name" value="HTH_ASNC"/>
    <property type="match status" value="1"/>
</dbReference>
<evidence type="ECO:0000259" key="4">
    <source>
        <dbReference type="PROSITE" id="PS50956"/>
    </source>
</evidence>
<gene>
    <name evidence="5" type="ORF">SAMN04489759_10213</name>
</gene>
<evidence type="ECO:0000313" key="6">
    <source>
        <dbReference type="Proteomes" id="UP000199399"/>
    </source>
</evidence>
<dbReference type="Gene3D" id="1.10.10.10">
    <property type="entry name" value="Winged helix-like DNA-binding domain superfamily/Winged helix DNA-binding domain"/>
    <property type="match status" value="1"/>
</dbReference>
<dbReference type="PRINTS" id="PR00033">
    <property type="entry name" value="HTHASNC"/>
</dbReference>
<keyword evidence="3" id="KW-0804">Transcription</keyword>